<evidence type="ECO:0000313" key="2">
    <source>
        <dbReference type="Proteomes" id="UP000256220"/>
    </source>
</evidence>
<dbReference type="AlphaFoldDB" id="A0A2P2FHK3"/>
<name>A0A2P2FHK3_AMYLU</name>
<dbReference type="Pfam" id="PF13671">
    <property type="entry name" value="AAA_33"/>
    <property type="match status" value="1"/>
</dbReference>
<protein>
    <recommendedName>
        <fullName evidence="3">ATP-binding protein</fullName>
    </recommendedName>
</protein>
<dbReference type="SUPFAM" id="SSF52540">
    <property type="entry name" value="P-loop containing nucleoside triphosphate hydrolases"/>
    <property type="match status" value="1"/>
</dbReference>
<proteinExistence type="predicted"/>
<sequence length="108" mass="11911">MARLIHLNGLSRVGKSTLARRYANEHPGALALDLDVLAGLIGGWQENFFAALEWARGHGRELATRHLRQGYDVILPQLVTVHDRDPAHTTGVGEDQSYARLMEALDAT</sequence>
<comment type="caution">
    <text evidence="1">The sequence shown here is derived from an EMBL/GenBank/DDBJ whole genome shotgun (WGS) entry which is preliminary data.</text>
</comment>
<reference evidence="1 2" key="1">
    <citation type="journal article" date="2014" name="Genome Announc.">
        <title>Draft Genome Sequence of Amycolatopsis lurida NRRL 2430, Producer of the Glycopeptide Family Antibiotic Ristocetin.</title>
        <authorList>
            <person name="Kwun M.J."/>
            <person name="Hong H.J."/>
        </authorList>
    </citation>
    <scope>NUCLEOTIDE SEQUENCE [LARGE SCALE GENOMIC DNA]</scope>
    <source>
        <strain evidence="1 2">NRRL 2430</strain>
    </source>
</reference>
<dbReference type="EMBL" id="JFBM01000048">
    <property type="protein sequence ID" value="KFU76184.1"/>
    <property type="molecule type" value="Genomic_DNA"/>
</dbReference>
<evidence type="ECO:0008006" key="3">
    <source>
        <dbReference type="Google" id="ProtNLM"/>
    </source>
</evidence>
<dbReference type="Gene3D" id="3.40.50.300">
    <property type="entry name" value="P-loop containing nucleotide triphosphate hydrolases"/>
    <property type="match status" value="1"/>
</dbReference>
<accession>A0A2P2FHK3</accession>
<evidence type="ECO:0000313" key="1">
    <source>
        <dbReference type="EMBL" id="KFU76184.1"/>
    </source>
</evidence>
<dbReference type="RefSeq" id="WP_091599530.1">
    <property type="nucleotide sequence ID" value="NZ_JFBM01000048.1"/>
</dbReference>
<dbReference type="Proteomes" id="UP000256220">
    <property type="component" value="Unassembled WGS sequence"/>
</dbReference>
<dbReference type="InterPro" id="IPR027417">
    <property type="entry name" value="P-loop_NTPase"/>
</dbReference>
<organism evidence="1 2">
    <name type="scientific">Amycolatopsis lurida NRRL 2430</name>
    <dbReference type="NCBI Taxonomy" id="1460371"/>
    <lineage>
        <taxon>Bacteria</taxon>
        <taxon>Bacillati</taxon>
        <taxon>Actinomycetota</taxon>
        <taxon>Actinomycetes</taxon>
        <taxon>Pseudonocardiales</taxon>
        <taxon>Pseudonocardiaceae</taxon>
        <taxon>Amycolatopsis</taxon>
    </lineage>
</organism>
<gene>
    <name evidence="1" type="ORF">BB31_37640</name>
</gene>
<keyword evidence="2" id="KW-1185">Reference proteome</keyword>